<protein>
    <recommendedName>
        <fullName evidence="1">Glycosyltransferase 2-like domain-containing protein</fullName>
    </recommendedName>
</protein>
<comment type="caution">
    <text evidence="2">The sequence shown here is derived from an EMBL/GenBank/DDBJ whole genome shotgun (WGS) entry which is preliminary data.</text>
</comment>
<evidence type="ECO:0000313" key="2">
    <source>
        <dbReference type="EMBL" id="GEK77813.1"/>
    </source>
</evidence>
<name>A0ABQ0UH86_PSEAF</name>
<dbReference type="Proteomes" id="UP000321189">
    <property type="component" value="Unassembled WGS sequence"/>
</dbReference>
<dbReference type="CDD" id="cd00761">
    <property type="entry name" value="Glyco_tranf_GTA_type"/>
    <property type="match status" value="1"/>
</dbReference>
<dbReference type="SUPFAM" id="SSF53448">
    <property type="entry name" value="Nucleotide-diphospho-sugar transferases"/>
    <property type="match status" value="1"/>
</dbReference>
<dbReference type="RefSeq" id="WP_154945775.1">
    <property type="nucleotide sequence ID" value="NZ_BJUT01000045.1"/>
</dbReference>
<gene>
    <name evidence="2" type="ORF">PAT01_31170</name>
</gene>
<sequence length="276" mass="31603">MQAPLITVYMPTHNRLNNLKRAVQSVLSQSYSQWELIIVNDGSSDGTFDYLNELALTDPRIIVFHHETALGACAARNKAINTASGEFITGLDDDDAFTYDRLSYFMDNWSDSYTSLCTPVTVCKSNSKVEHNFFIGELTLNDILVVNKVGNQLFCKTENLKSIGGFDTKFKAWQDYDTWIRFFKHYGTGLKLPKSTYLQYEELCDTSITRSPNRLTGFKQFLNKHSLLMDNKQLNAMKCWEAIICGNWVSLSLLINSHKDIYKYALLHNMKKLLGR</sequence>
<dbReference type="EMBL" id="BJUT01000045">
    <property type="protein sequence ID" value="GEK77813.1"/>
    <property type="molecule type" value="Genomic_DNA"/>
</dbReference>
<keyword evidence="3" id="KW-1185">Reference proteome</keyword>
<organism evidence="2 3">
    <name type="scientific">Pseudoalteromonas atlantica</name>
    <name type="common">Alteromonas atlantica</name>
    <dbReference type="NCBI Taxonomy" id="288"/>
    <lineage>
        <taxon>Bacteria</taxon>
        <taxon>Pseudomonadati</taxon>
        <taxon>Pseudomonadota</taxon>
        <taxon>Gammaproteobacteria</taxon>
        <taxon>Alteromonadales</taxon>
        <taxon>Pseudoalteromonadaceae</taxon>
        <taxon>Pseudoalteromonas</taxon>
    </lineage>
</organism>
<dbReference type="InterPro" id="IPR029044">
    <property type="entry name" value="Nucleotide-diphossugar_trans"/>
</dbReference>
<dbReference type="PANTHER" id="PTHR22916">
    <property type="entry name" value="GLYCOSYLTRANSFERASE"/>
    <property type="match status" value="1"/>
</dbReference>
<dbReference type="Gene3D" id="3.90.550.10">
    <property type="entry name" value="Spore Coat Polysaccharide Biosynthesis Protein SpsA, Chain A"/>
    <property type="match status" value="1"/>
</dbReference>
<dbReference type="InterPro" id="IPR001173">
    <property type="entry name" value="Glyco_trans_2-like"/>
</dbReference>
<evidence type="ECO:0000259" key="1">
    <source>
        <dbReference type="Pfam" id="PF00535"/>
    </source>
</evidence>
<proteinExistence type="predicted"/>
<dbReference type="Pfam" id="PF00535">
    <property type="entry name" value="Glycos_transf_2"/>
    <property type="match status" value="1"/>
</dbReference>
<reference evidence="2 3" key="1">
    <citation type="submission" date="2019-07" db="EMBL/GenBank/DDBJ databases">
        <title>Whole genome shotgun sequence of Pseudoalteromonas atlantica NBRC 103033.</title>
        <authorList>
            <person name="Hosoyama A."/>
            <person name="Uohara A."/>
            <person name="Ohji S."/>
            <person name="Ichikawa N."/>
        </authorList>
    </citation>
    <scope>NUCLEOTIDE SEQUENCE [LARGE SCALE GENOMIC DNA]</scope>
    <source>
        <strain evidence="2 3">NBRC 103033</strain>
    </source>
</reference>
<dbReference type="PANTHER" id="PTHR22916:SF3">
    <property type="entry name" value="UDP-GLCNAC:BETAGAL BETA-1,3-N-ACETYLGLUCOSAMINYLTRANSFERASE-LIKE PROTEIN 1"/>
    <property type="match status" value="1"/>
</dbReference>
<feature type="domain" description="Glycosyltransferase 2-like" evidence="1">
    <location>
        <begin position="7"/>
        <end position="127"/>
    </location>
</feature>
<evidence type="ECO:0000313" key="3">
    <source>
        <dbReference type="Proteomes" id="UP000321189"/>
    </source>
</evidence>
<accession>A0ABQ0UH86</accession>